<gene>
    <name evidence="3" type="primary">LOC109115728</name>
</gene>
<evidence type="ECO:0000313" key="2">
    <source>
        <dbReference type="Proteomes" id="UP000189703"/>
    </source>
</evidence>
<name>A0A1U8Q9X1_NELNU</name>
<dbReference type="Proteomes" id="UP000189703">
    <property type="component" value="Unplaced"/>
</dbReference>
<evidence type="ECO:0000259" key="1">
    <source>
        <dbReference type="Pfam" id="PF03101"/>
    </source>
</evidence>
<sequence>MDTQVEDCSRLHNEDEILSDIDYYVARNLVLDDVNDEDVDKTIEELRLGMMFENLDDAYCFYNEYARRVGFSTWKGKERKTRSGVIKDKTFCCFAQGFRNLKPRDNVKYYRDSTRTGCQAHMLVGLKESGQYSIIHFEKQHNHEVVTPSKTYMLRLHRKRTVVQTSQDILADKSGITLKATMEYMANQVEGVENLGFTHFDYCNYLQTKRQKDMEMGGARAILKFFEKLQMENSSSFHSMQL</sequence>
<reference evidence="3" key="1">
    <citation type="submission" date="2025-08" db="UniProtKB">
        <authorList>
            <consortium name="RefSeq"/>
        </authorList>
    </citation>
    <scope>IDENTIFICATION</scope>
</reference>
<dbReference type="KEGG" id="nnu:109115728"/>
<dbReference type="OrthoDB" id="2402896at2759"/>
<dbReference type="InterPro" id="IPR004330">
    <property type="entry name" value="FAR1_DNA_bnd_dom"/>
</dbReference>
<dbReference type="RefSeq" id="XP_019055588.1">
    <property type="nucleotide sequence ID" value="XM_019200043.1"/>
</dbReference>
<feature type="domain" description="FAR1" evidence="1">
    <location>
        <begin position="61"/>
        <end position="146"/>
    </location>
</feature>
<accession>A0A1U8Q9X1</accession>
<dbReference type="Pfam" id="PF03101">
    <property type="entry name" value="FAR1"/>
    <property type="match status" value="1"/>
</dbReference>
<dbReference type="PANTHER" id="PTHR47718">
    <property type="entry name" value="OS01G0519700 PROTEIN"/>
    <property type="match status" value="1"/>
</dbReference>
<dbReference type="PANTHER" id="PTHR47718:SF2">
    <property type="entry name" value="PROTEIN FAR1-RELATED SEQUENCE 5-LIKE"/>
    <property type="match status" value="1"/>
</dbReference>
<proteinExistence type="predicted"/>
<keyword evidence="2" id="KW-1185">Reference proteome</keyword>
<dbReference type="GeneID" id="109115728"/>
<dbReference type="STRING" id="4432.A0A1U8Q9X1"/>
<evidence type="ECO:0000313" key="3">
    <source>
        <dbReference type="RefSeq" id="XP_019055588.1"/>
    </source>
</evidence>
<dbReference type="InParanoid" id="A0A1U8Q9X1"/>
<protein>
    <submittedName>
        <fullName evidence="3">Protein FAR1-RELATED SEQUENCE 5-like</fullName>
    </submittedName>
</protein>
<dbReference type="OMA" id="CGRIMSE"/>
<organism evidence="2 3">
    <name type="scientific">Nelumbo nucifera</name>
    <name type="common">Sacred lotus</name>
    <dbReference type="NCBI Taxonomy" id="4432"/>
    <lineage>
        <taxon>Eukaryota</taxon>
        <taxon>Viridiplantae</taxon>
        <taxon>Streptophyta</taxon>
        <taxon>Embryophyta</taxon>
        <taxon>Tracheophyta</taxon>
        <taxon>Spermatophyta</taxon>
        <taxon>Magnoliopsida</taxon>
        <taxon>Proteales</taxon>
        <taxon>Nelumbonaceae</taxon>
        <taxon>Nelumbo</taxon>
    </lineage>
</organism>
<dbReference type="AlphaFoldDB" id="A0A1U8Q9X1"/>